<dbReference type="PANTHER" id="PTHR32322">
    <property type="entry name" value="INNER MEMBRANE TRANSPORTER"/>
    <property type="match status" value="1"/>
</dbReference>
<dbReference type="EMBL" id="JAOCQF010000002">
    <property type="protein sequence ID" value="MCT8330225.1"/>
    <property type="molecule type" value="Genomic_DNA"/>
</dbReference>
<feature type="transmembrane region" description="Helical" evidence="6">
    <location>
        <begin position="181"/>
        <end position="200"/>
    </location>
</feature>
<evidence type="ECO:0000313" key="8">
    <source>
        <dbReference type="EMBL" id="MCT8330225.1"/>
    </source>
</evidence>
<dbReference type="SUPFAM" id="SSF103481">
    <property type="entry name" value="Multidrug resistance efflux transporter EmrE"/>
    <property type="match status" value="2"/>
</dbReference>
<feature type="transmembrane region" description="Helical" evidence="6">
    <location>
        <begin position="125"/>
        <end position="144"/>
    </location>
</feature>
<dbReference type="InterPro" id="IPR037185">
    <property type="entry name" value="EmrE-like"/>
</dbReference>
<evidence type="ECO:0000256" key="3">
    <source>
        <dbReference type="ARBA" id="ARBA00022692"/>
    </source>
</evidence>
<reference evidence="9" key="1">
    <citation type="submission" date="2023-07" db="EMBL/GenBank/DDBJ databases">
        <title>Defluviimonas sediminis sp. nov., isolated from mangrove sediment.</title>
        <authorList>
            <person name="Liu L."/>
            <person name="Li J."/>
            <person name="Huang Y."/>
            <person name="Pan J."/>
            <person name="Li M."/>
        </authorList>
    </citation>
    <scope>NUCLEOTIDE SEQUENCE [LARGE SCALE GENOMIC DNA]</scope>
    <source>
        <strain evidence="9">FT324</strain>
    </source>
</reference>
<evidence type="ECO:0000256" key="1">
    <source>
        <dbReference type="ARBA" id="ARBA00004141"/>
    </source>
</evidence>
<feature type="domain" description="EamA" evidence="7">
    <location>
        <begin position="7"/>
        <end position="138"/>
    </location>
</feature>
<protein>
    <submittedName>
        <fullName evidence="8">DMT family transporter</fullName>
    </submittedName>
</protein>
<evidence type="ECO:0000256" key="5">
    <source>
        <dbReference type="ARBA" id="ARBA00023136"/>
    </source>
</evidence>
<dbReference type="Proteomes" id="UP001205601">
    <property type="component" value="Unassembled WGS sequence"/>
</dbReference>
<feature type="transmembrane region" description="Helical" evidence="6">
    <location>
        <begin position="33"/>
        <end position="53"/>
    </location>
</feature>
<comment type="subcellular location">
    <subcellularLocation>
        <location evidence="1">Membrane</location>
        <topology evidence="1">Multi-pass membrane protein</topology>
    </subcellularLocation>
</comment>
<dbReference type="InterPro" id="IPR050638">
    <property type="entry name" value="AA-Vitamin_Transporters"/>
</dbReference>
<gene>
    <name evidence="8" type="ORF">N5I32_11920</name>
</gene>
<accession>A0ABT2NNC5</accession>
<keyword evidence="9" id="KW-1185">Reference proteome</keyword>
<dbReference type="Pfam" id="PF00892">
    <property type="entry name" value="EamA"/>
    <property type="match status" value="2"/>
</dbReference>
<feature type="transmembrane region" description="Helical" evidence="6">
    <location>
        <begin position="60"/>
        <end position="83"/>
    </location>
</feature>
<keyword evidence="4 6" id="KW-1133">Transmembrane helix</keyword>
<feature type="domain" description="EamA" evidence="7">
    <location>
        <begin position="151"/>
        <end position="283"/>
    </location>
</feature>
<evidence type="ECO:0000256" key="4">
    <source>
        <dbReference type="ARBA" id="ARBA00022989"/>
    </source>
</evidence>
<evidence type="ECO:0000256" key="2">
    <source>
        <dbReference type="ARBA" id="ARBA00007362"/>
    </source>
</evidence>
<comment type="caution">
    <text evidence="8">The sequence shown here is derived from an EMBL/GenBank/DDBJ whole genome shotgun (WGS) entry which is preliminary data.</text>
</comment>
<comment type="similarity">
    <text evidence="2">Belongs to the EamA transporter family.</text>
</comment>
<dbReference type="InterPro" id="IPR000620">
    <property type="entry name" value="EamA_dom"/>
</dbReference>
<feature type="transmembrane region" description="Helical" evidence="6">
    <location>
        <begin position="7"/>
        <end position="27"/>
    </location>
</feature>
<dbReference type="RefSeq" id="WP_261496102.1">
    <property type="nucleotide sequence ID" value="NZ_JAOCQF010000002.1"/>
</dbReference>
<feature type="transmembrane region" description="Helical" evidence="6">
    <location>
        <begin position="89"/>
        <end position="113"/>
    </location>
</feature>
<name>A0ABT2NNC5_9RHOB</name>
<feature type="transmembrane region" description="Helical" evidence="6">
    <location>
        <begin position="212"/>
        <end position="233"/>
    </location>
</feature>
<keyword evidence="5 6" id="KW-0472">Membrane</keyword>
<proteinExistence type="inferred from homology"/>
<evidence type="ECO:0000259" key="7">
    <source>
        <dbReference type="Pfam" id="PF00892"/>
    </source>
</evidence>
<evidence type="ECO:0000313" key="9">
    <source>
        <dbReference type="Proteomes" id="UP001205601"/>
    </source>
</evidence>
<evidence type="ECO:0000256" key="6">
    <source>
        <dbReference type="SAM" id="Phobius"/>
    </source>
</evidence>
<sequence>MPIRYWVLIFVLGLGWGGSFLLNAILLREIGPLSVSLGRVGLGALGCWVWALGTGRTMRLPVSAVGGLFLLGTVFFAVPFALYPVSQQYLASGVAGIINAMTPIMVVIVSQFWPGGEKATVAKSLGVLIGFCGIALLSLPFLRAGASSELWAMFAALCAPFCYGIATNFARRFRTLDSTVVAAWSLTGATLVMLPVALGAEGAPVITRAETWGALLFIGFVLTSAAFIALYWLLPRAGATATSTVTFVAPLSAVFLGSAILGEVIRAEHIAGMAAIFAGLILIDGRLVKRALGRRAGA</sequence>
<keyword evidence="3 6" id="KW-0812">Transmembrane</keyword>
<feature type="transmembrane region" description="Helical" evidence="6">
    <location>
        <begin position="245"/>
        <end position="264"/>
    </location>
</feature>
<feature type="transmembrane region" description="Helical" evidence="6">
    <location>
        <begin position="150"/>
        <end position="169"/>
    </location>
</feature>
<feature type="transmembrane region" description="Helical" evidence="6">
    <location>
        <begin position="270"/>
        <end position="288"/>
    </location>
</feature>
<dbReference type="PANTHER" id="PTHR32322:SF2">
    <property type="entry name" value="EAMA DOMAIN-CONTAINING PROTEIN"/>
    <property type="match status" value="1"/>
</dbReference>
<organism evidence="8 9">
    <name type="scientific">Albidovulum sediminis</name>
    <dbReference type="NCBI Taxonomy" id="3066345"/>
    <lineage>
        <taxon>Bacteria</taxon>
        <taxon>Pseudomonadati</taxon>
        <taxon>Pseudomonadota</taxon>
        <taxon>Alphaproteobacteria</taxon>
        <taxon>Rhodobacterales</taxon>
        <taxon>Paracoccaceae</taxon>
        <taxon>Albidovulum</taxon>
    </lineage>
</organism>